<evidence type="ECO:0000256" key="5">
    <source>
        <dbReference type="SAM" id="Phobius"/>
    </source>
</evidence>
<accession>A0A6B2QXF5</accession>
<evidence type="ECO:0000256" key="1">
    <source>
        <dbReference type="ARBA" id="ARBA00004141"/>
    </source>
</evidence>
<keyword evidence="2 5" id="KW-0812">Transmembrane</keyword>
<comment type="caution">
    <text evidence="6">The sequence shown here is derived from an EMBL/GenBank/DDBJ whole genome shotgun (WGS) entry which is preliminary data.</text>
</comment>
<dbReference type="InterPro" id="IPR021147">
    <property type="entry name" value="DUF697"/>
</dbReference>
<feature type="transmembrane region" description="Helical" evidence="5">
    <location>
        <begin position="74"/>
        <end position="96"/>
    </location>
</feature>
<keyword evidence="3 5" id="KW-1133">Transmembrane helix</keyword>
<dbReference type="Pfam" id="PF05128">
    <property type="entry name" value="DUF697"/>
    <property type="match status" value="1"/>
</dbReference>
<keyword evidence="4 5" id="KW-0472">Membrane</keyword>
<protein>
    <submittedName>
        <fullName evidence="6">DUF697 domain-containing protein</fullName>
    </submittedName>
</protein>
<comment type="subcellular location">
    <subcellularLocation>
        <location evidence="1">Membrane</location>
        <topology evidence="1">Multi-pass membrane protein</topology>
    </subcellularLocation>
</comment>
<reference evidence="6" key="1">
    <citation type="submission" date="2020-02" db="EMBL/GenBank/DDBJ databases">
        <authorList>
            <person name="Chen W.-M."/>
        </authorList>
    </citation>
    <scope>NUCLEOTIDE SEQUENCE</scope>
    <source>
        <strain evidence="6">NBD-18</strain>
    </source>
</reference>
<organism evidence="6">
    <name type="scientific">Sheuella amnicola</name>
    <dbReference type="NCBI Taxonomy" id="2707330"/>
    <lineage>
        <taxon>Bacteria</taxon>
        <taxon>Pseudomonadati</taxon>
        <taxon>Pseudomonadota</taxon>
        <taxon>Betaproteobacteria</taxon>
        <taxon>Burkholderiales</taxon>
        <taxon>Alcaligenaceae</taxon>
        <taxon>Sheuella</taxon>
    </lineage>
</organism>
<name>A0A6B2QXF5_9BURK</name>
<dbReference type="AlphaFoldDB" id="A0A6B2QXF5"/>
<dbReference type="GO" id="GO:0016020">
    <property type="term" value="C:membrane"/>
    <property type="evidence" value="ECO:0007669"/>
    <property type="project" value="UniProtKB-SubCell"/>
</dbReference>
<proteinExistence type="predicted"/>
<evidence type="ECO:0000256" key="4">
    <source>
        <dbReference type="ARBA" id="ARBA00023136"/>
    </source>
</evidence>
<dbReference type="RefSeq" id="WP_163654408.1">
    <property type="nucleotide sequence ID" value="NZ_JAAGRN010000005.1"/>
</dbReference>
<dbReference type="EMBL" id="JAAGRN010000005">
    <property type="protein sequence ID" value="NDY83336.1"/>
    <property type="molecule type" value="Genomic_DNA"/>
</dbReference>
<evidence type="ECO:0000256" key="2">
    <source>
        <dbReference type="ARBA" id="ARBA00022692"/>
    </source>
</evidence>
<evidence type="ECO:0000313" key="6">
    <source>
        <dbReference type="EMBL" id="NDY83336.1"/>
    </source>
</evidence>
<gene>
    <name evidence="6" type="ORF">G3I67_08845</name>
</gene>
<feature type="transmembrane region" description="Helical" evidence="5">
    <location>
        <begin position="102"/>
        <end position="126"/>
    </location>
</feature>
<evidence type="ECO:0000256" key="3">
    <source>
        <dbReference type="ARBA" id="ARBA00022989"/>
    </source>
</evidence>
<sequence length="165" mass="16817">MSTMNEATELNAAEDAKMARLDEAGALISSAARWSVAATLIPVPYLDMAGLAAVQTSLILDISKLYGQQPSKQAVSGAIAVLLGVLVPQNVTGAVVSSGVKMFPGAGTVIGAASMAAFGSAATYAIGKVFVRHFENGGSFSTFSTEKVQADLKKEFASASEAGRA</sequence>